<evidence type="ECO:0000313" key="1">
    <source>
        <dbReference type="EMBL" id="MDN2481309.1"/>
    </source>
</evidence>
<evidence type="ECO:0000313" key="2">
    <source>
        <dbReference type="Proteomes" id="UP001169719"/>
    </source>
</evidence>
<dbReference type="EMBL" id="JAUEOZ010000001">
    <property type="protein sequence ID" value="MDN2481309.1"/>
    <property type="molecule type" value="Genomic_DNA"/>
</dbReference>
<protein>
    <recommendedName>
        <fullName evidence="3">Cation efflux protein cytoplasmic domain-containing protein</fullName>
    </recommendedName>
</protein>
<dbReference type="RefSeq" id="WP_264875432.1">
    <property type="nucleotide sequence ID" value="NZ_BLAT01000001.1"/>
</dbReference>
<reference evidence="1" key="1">
    <citation type="submission" date="2024-05" db="EMBL/GenBank/DDBJ databases">
        <title>Genome Sequences of Four Agar- Degrading Marine Bacteria.</title>
        <authorList>
            <person name="Phillips E.K."/>
            <person name="Shaffer J.C."/>
            <person name="Henson M.W."/>
            <person name="Temperton B."/>
            <person name="Thrash C.J."/>
            <person name="Martin M.O."/>
        </authorList>
    </citation>
    <scope>NUCLEOTIDE SEQUENCE</scope>
    <source>
        <strain evidence="1">EKP203</strain>
    </source>
</reference>
<keyword evidence="2" id="KW-1185">Reference proteome</keyword>
<dbReference type="Proteomes" id="UP001169719">
    <property type="component" value="Unassembled WGS sequence"/>
</dbReference>
<name>A0ABT7Y0M4_9VIBR</name>
<comment type="caution">
    <text evidence="1">The sequence shown here is derived from an EMBL/GenBank/DDBJ whole genome shotgun (WGS) entry which is preliminary data.</text>
</comment>
<sequence length="55" mass="6169">MLNDSPFTAKSKIHAFNQAQAIADTIWRDARVVDIHVVPIVQIENINANHSNDDN</sequence>
<gene>
    <name evidence="1" type="ORF">QWJ08_07865</name>
</gene>
<proteinExistence type="predicted"/>
<accession>A0ABT7Y0M4</accession>
<evidence type="ECO:0008006" key="3">
    <source>
        <dbReference type="Google" id="ProtNLM"/>
    </source>
</evidence>
<organism evidence="1 2">
    <name type="scientific">Vibrio agarivorans</name>
    <dbReference type="NCBI Taxonomy" id="153622"/>
    <lineage>
        <taxon>Bacteria</taxon>
        <taxon>Pseudomonadati</taxon>
        <taxon>Pseudomonadota</taxon>
        <taxon>Gammaproteobacteria</taxon>
        <taxon>Vibrionales</taxon>
        <taxon>Vibrionaceae</taxon>
        <taxon>Vibrio</taxon>
    </lineage>
</organism>